<keyword evidence="9" id="KW-1185">Reference proteome</keyword>
<evidence type="ECO:0000256" key="2">
    <source>
        <dbReference type="ARBA" id="ARBA00023125"/>
    </source>
</evidence>
<evidence type="ECO:0000259" key="5">
    <source>
        <dbReference type="PROSITE" id="PS51898"/>
    </source>
</evidence>
<dbReference type="InterPro" id="IPR050090">
    <property type="entry name" value="Tyrosine_recombinase_XerCD"/>
</dbReference>
<evidence type="ECO:0000313" key="7">
    <source>
        <dbReference type="EMBL" id="KNY28192.1"/>
    </source>
</evidence>
<dbReference type="GO" id="GO:0006310">
    <property type="term" value="P:DNA recombination"/>
    <property type="evidence" value="ECO:0007669"/>
    <property type="project" value="UniProtKB-KW"/>
</dbReference>
<evidence type="ECO:0000256" key="3">
    <source>
        <dbReference type="ARBA" id="ARBA00023172"/>
    </source>
</evidence>
<dbReference type="InterPro" id="IPR044068">
    <property type="entry name" value="CB"/>
</dbReference>
<dbReference type="InterPro" id="IPR002104">
    <property type="entry name" value="Integrase_catalytic"/>
</dbReference>
<keyword evidence="3" id="KW-0233">DNA recombination</keyword>
<accession>A0A0L6JS42</accession>
<dbReference type="PROSITE" id="PS51900">
    <property type="entry name" value="CB"/>
    <property type="match status" value="1"/>
</dbReference>
<name>A0A0L6JS42_9FIRM</name>
<dbReference type="Proteomes" id="UP000036923">
    <property type="component" value="Unassembled WGS sequence"/>
</dbReference>
<evidence type="ECO:0000313" key="9">
    <source>
        <dbReference type="Proteomes" id="UP000036923"/>
    </source>
</evidence>
<dbReference type="PROSITE" id="PS51898">
    <property type="entry name" value="TYR_RECOMBINASE"/>
    <property type="match status" value="1"/>
</dbReference>
<proteinExistence type="inferred from homology"/>
<evidence type="ECO:0000256" key="4">
    <source>
        <dbReference type="PROSITE-ProRule" id="PRU01248"/>
    </source>
</evidence>
<dbReference type="PANTHER" id="PTHR30349:SF41">
    <property type="entry name" value="INTEGRASE_RECOMBINASE PROTEIN MJ0367-RELATED"/>
    <property type="match status" value="1"/>
</dbReference>
<sequence>MQTDVKRLIELCREELETRDYSEDYKCRISKAWDTLVEWMDTNHVSEFDTDVGNAFCDRKVGTHLPNKDLIKSQRVYVRAIRMLISHQNEGSIEDHAPKTEHVFLGALGDTIKQYIDYMANVLKRKKSTIKGNEYCLFLFYTFLKSHGYEIKDINFDIIEDFHHEQGYSMNTLHTCAGIIRRFLKYLYESCKIEKDYSIYVVPDNYRIRESKLPSVYTEEEVRKVLSSVDRSSIIGKRDYLILILAAEYGWRNGDIRHFRLDQINWDKNEIWFYQDKTDVPVSFPLLASVGNAIIDYLKNGRPATSVSEVILSVKPSRKSMPLSAQAVSHIAAMYFGKSGISSLNARHRGTHAFRHSLASNMLRKEVPLPVISGVLGHSSTETTKIYLKVDFKQLKKCAIPMPENNSPFYKKGGIWL</sequence>
<evidence type="ECO:0000256" key="1">
    <source>
        <dbReference type="ARBA" id="ARBA00008857"/>
    </source>
</evidence>
<comment type="similarity">
    <text evidence="1">Belongs to the 'phage' integrase family.</text>
</comment>
<dbReference type="RefSeq" id="WP_050753566.1">
    <property type="nucleotide sequence ID" value="NZ_LGTC01000001.1"/>
</dbReference>
<protein>
    <submittedName>
        <fullName evidence="7">Integrase family protein</fullName>
    </submittedName>
</protein>
<evidence type="ECO:0000313" key="8">
    <source>
        <dbReference type="EMBL" id="KNY30247.1"/>
    </source>
</evidence>
<dbReference type="EMBL" id="LGTC01000001">
    <property type="protein sequence ID" value="KNY28192.1"/>
    <property type="molecule type" value="Genomic_DNA"/>
</dbReference>
<dbReference type="SUPFAM" id="SSF56349">
    <property type="entry name" value="DNA breaking-rejoining enzymes"/>
    <property type="match status" value="1"/>
</dbReference>
<dbReference type="PANTHER" id="PTHR30349">
    <property type="entry name" value="PHAGE INTEGRASE-RELATED"/>
    <property type="match status" value="1"/>
</dbReference>
<comment type="caution">
    <text evidence="7">The sequence shown here is derived from an EMBL/GenBank/DDBJ whole genome shotgun (WGS) entry which is preliminary data.</text>
</comment>
<reference evidence="7" key="1">
    <citation type="submission" date="2015-07" db="EMBL/GenBank/DDBJ databases">
        <title>MeaNS - Measles Nucleotide Surveillance Program.</title>
        <authorList>
            <person name="Tran T."/>
            <person name="Druce J."/>
        </authorList>
    </citation>
    <scope>NUCLEOTIDE SEQUENCE</scope>
    <source>
        <strain evidence="7">DSM 2933</strain>
    </source>
</reference>
<dbReference type="GO" id="GO:0003677">
    <property type="term" value="F:DNA binding"/>
    <property type="evidence" value="ECO:0007669"/>
    <property type="project" value="UniProtKB-UniRule"/>
</dbReference>
<reference evidence="9" key="2">
    <citation type="submission" date="2015-07" db="EMBL/GenBank/DDBJ databases">
        <title>Near-Complete Genome Sequence of the Cellulolytic Bacterium Bacteroides (Pseudobacteroides) cellulosolvens ATCC 35603.</title>
        <authorList>
            <person name="Dassa B."/>
            <person name="Utturkar S.M."/>
            <person name="Klingeman D.M."/>
            <person name="Hurt R.A."/>
            <person name="Keller M."/>
            <person name="Xu J."/>
            <person name="Reddy Y.H.K."/>
            <person name="Borovok I."/>
            <person name="Grinberg I.R."/>
            <person name="Lamed R."/>
            <person name="Zhivin O."/>
            <person name="Bayer E.A."/>
            <person name="Brown S.D."/>
        </authorList>
    </citation>
    <scope>NUCLEOTIDE SEQUENCE [LARGE SCALE GENOMIC DNA]</scope>
    <source>
        <strain evidence="9">DSM 2933</strain>
    </source>
</reference>
<dbReference type="EMBL" id="LGTC01000001">
    <property type="protein sequence ID" value="KNY30247.1"/>
    <property type="molecule type" value="Genomic_DNA"/>
</dbReference>
<organism evidence="7 9">
    <name type="scientific">Pseudobacteroides cellulosolvens ATCC 35603 = DSM 2933</name>
    <dbReference type="NCBI Taxonomy" id="398512"/>
    <lineage>
        <taxon>Bacteria</taxon>
        <taxon>Bacillati</taxon>
        <taxon>Bacillota</taxon>
        <taxon>Clostridia</taxon>
        <taxon>Eubacteriales</taxon>
        <taxon>Oscillospiraceae</taxon>
        <taxon>Pseudobacteroides</taxon>
    </lineage>
</organism>
<dbReference type="Gene3D" id="1.10.443.10">
    <property type="entry name" value="Intergrase catalytic core"/>
    <property type="match status" value="1"/>
</dbReference>
<dbReference type="Pfam" id="PF00589">
    <property type="entry name" value="Phage_integrase"/>
    <property type="match status" value="1"/>
</dbReference>
<feature type="domain" description="Core-binding (CB)" evidence="6">
    <location>
        <begin position="106"/>
        <end position="188"/>
    </location>
</feature>
<dbReference type="CDD" id="cd01188">
    <property type="entry name" value="INT_RitA_C_like"/>
    <property type="match status" value="1"/>
</dbReference>
<dbReference type="STRING" id="398512.Bccel_3466"/>
<dbReference type="AlphaFoldDB" id="A0A0L6JS42"/>
<keyword evidence="2 4" id="KW-0238">DNA-binding</keyword>
<gene>
    <name evidence="7" type="ORF">Bccel_3466</name>
    <name evidence="8" type="ORF">Bccel_5524</name>
</gene>
<dbReference type="Gene3D" id="1.10.150.130">
    <property type="match status" value="1"/>
</dbReference>
<dbReference type="InterPro" id="IPR013762">
    <property type="entry name" value="Integrase-like_cat_sf"/>
</dbReference>
<dbReference type="InterPro" id="IPR010998">
    <property type="entry name" value="Integrase_recombinase_N"/>
</dbReference>
<dbReference type="InterPro" id="IPR011010">
    <property type="entry name" value="DNA_brk_join_enz"/>
</dbReference>
<dbReference type="eggNOG" id="COG4974">
    <property type="taxonomic scope" value="Bacteria"/>
</dbReference>
<feature type="domain" description="Tyr recombinase" evidence="5">
    <location>
        <begin position="212"/>
        <end position="400"/>
    </location>
</feature>
<evidence type="ECO:0000259" key="6">
    <source>
        <dbReference type="PROSITE" id="PS51900"/>
    </source>
</evidence>
<dbReference type="GO" id="GO:0015074">
    <property type="term" value="P:DNA integration"/>
    <property type="evidence" value="ECO:0007669"/>
    <property type="project" value="InterPro"/>
</dbReference>